<proteinExistence type="predicted"/>
<protein>
    <submittedName>
        <fullName evidence="1">29519_t:CDS:1</fullName>
    </submittedName>
</protein>
<reference evidence="1 2" key="1">
    <citation type="submission" date="2021-06" db="EMBL/GenBank/DDBJ databases">
        <authorList>
            <person name="Kallberg Y."/>
            <person name="Tangrot J."/>
            <person name="Rosling A."/>
        </authorList>
    </citation>
    <scope>NUCLEOTIDE SEQUENCE [LARGE SCALE GENOMIC DNA]</scope>
    <source>
        <strain evidence="1 2">120-4 pot B 10/14</strain>
    </source>
</reference>
<organism evidence="1 2">
    <name type="scientific">Gigaspora margarita</name>
    <dbReference type="NCBI Taxonomy" id="4874"/>
    <lineage>
        <taxon>Eukaryota</taxon>
        <taxon>Fungi</taxon>
        <taxon>Fungi incertae sedis</taxon>
        <taxon>Mucoromycota</taxon>
        <taxon>Glomeromycotina</taxon>
        <taxon>Glomeromycetes</taxon>
        <taxon>Diversisporales</taxon>
        <taxon>Gigasporaceae</taxon>
        <taxon>Gigaspora</taxon>
    </lineage>
</organism>
<dbReference type="Proteomes" id="UP000789901">
    <property type="component" value="Unassembled WGS sequence"/>
</dbReference>
<feature type="non-terminal residue" evidence="1">
    <location>
        <position position="1"/>
    </location>
</feature>
<keyword evidence="2" id="KW-1185">Reference proteome</keyword>
<comment type="caution">
    <text evidence="1">The sequence shown here is derived from an EMBL/GenBank/DDBJ whole genome shotgun (WGS) entry which is preliminary data.</text>
</comment>
<evidence type="ECO:0000313" key="2">
    <source>
        <dbReference type="Proteomes" id="UP000789901"/>
    </source>
</evidence>
<sequence>KTNLALGKYELTNILSGRRSSKVKYLNDTPVQNCSQANSIVGKSDSKLRVPVATTTLELRCAAT</sequence>
<dbReference type="EMBL" id="CAJVQB010028954">
    <property type="protein sequence ID" value="CAG8813328.1"/>
    <property type="molecule type" value="Genomic_DNA"/>
</dbReference>
<evidence type="ECO:0000313" key="1">
    <source>
        <dbReference type="EMBL" id="CAG8813328.1"/>
    </source>
</evidence>
<name>A0ABN7W360_GIGMA</name>
<accession>A0ABN7W360</accession>
<gene>
    <name evidence="1" type="ORF">GMARGA_LOCUS25755</name>
</gene>